<evidence type="ECO:0000256" key="4">
    <source>
        <dbReference type="ARBA" id="ARBA00022801"/>
    </source>
</evidence>
<protein>
    <submittedName>
        <fullName evidence="7">N-acyl homoserine lactonase family protein</fullName>
    </submittedName>
</protein>
<evidence type="ECO:0000259" key="6">
    <source>
        <dbReference type="SMART" id="SM00849"/>
    </source>
</evidence>
<evidence type="ECO:0000313" key="7">
    <source>
        <dbReference type="EMBL" id="MEQ2427023.1"/>
    </source>
</evidence>
<accession>A0ABV1DB61</accession>
<feature type="domain" description="Metallo-beta-lactamase" evidence="6">
    <location>
        <begin position="37"/>
        <end position="228"/>
    </location>
</feature>
<sequence length="239" mass="26971">MSPETVYRIYPIHVGTIIRPKSNMIYMKGEDIRCEFPLIIWYVTDGQRNILVDTGGTPPDGRYMPYACPQEQYPEVALRAAGVDPDAVTDVILTHLHWDHAGNNHLFKNAVFYVQRKELQYAAAPLKVHEGSYDKQIIFETTYRILDGDSDILDGISVITTPGHSPGSQSVIVRTCSGAYVLAGDLIGLYECMEYDPMAINSIHTDLFSYYKSLDRIKRMGCSVLPGHDFRVLDKKCYP</sequence>
<dbReference type="PANTHER" id="PTHR42978:SF2">
    <property type="entry name" value="102 KBASES UNSTABLE REGION: FROM 1 TO 119443"/>
    <property type="match status" value="1"/>
</dbReference>
<organism evidence="7 8">
    <name type="scientific">Enterocloster hominis</name>
    <name type="common">ex Hitch et al. 2024</name>
    <dbReference type="NCBI Taxonomy" id="1917870"/>
    <lineage>
        <taxon>Bacteria</taxon>
        <taxon>Bacillati</taxon>
        <taxon>Bacillota</taxon>
        <taxon>Clostridia</taxon>
        <taxon>Lachnospirales</taxon>
        <taxon>Lachnospiraceae</taxon>
        <taxon>Enterocloster</taxon>
    </lineage>
</organism>
<dbReference type="SMART" id="SM00849">
    <property type="entry name" value="Lactamase_B"/>
    <property type="match status" value="1"/>
</dbReference>
<evidence type="ECO:0000256" key="5">
    <source>
        <dbReference type="ARBA" id="ARBA00022833"/>
    </source>
</evidence>
<keyword evidence="8" id="KW-1185">Reference proteome</keyword>
<proteinExistence type="inferred from homology"/>
<dbReference type="InterPro" id="IPR001279">
    <property type="entry name" value="Metallo-B-lactamas"/>
</dbReference>
<comment type="cofactor">
    <cofactor evidence="1">
        <name>Zn(2+)</name>
        <dbReference type="ChEBI" id="CHEBI:29105"/>
    </cofactor>
</comment>
<keyword evidence="4" id="KW-0378">Hydrolase</keyword>
<evidence type="ECO:0000256" key="1">
    <source>
        <dbReference type="ARBA" id="ARBA00001947"/>
    </source>
</evidence>
<comment type="caution">
    <text evidence="7">The sequence shown here is derived from an EMBL/GenBank/DDBJ whole genome shotgun (WGS) entry which is preliminary data.</text>
</comment>
<evidence type="ECO:0000256" key="3">
    <source>
        <dbReference type="ARBA" id="ARBA00022723"/>
    </source>
</evidence>
<dbReference type="InterPro" id="IPR051013">
    <property type="entry name" value="MBL_superfamily_lactonases"/>
</dbReference>
<keyword evidence="5" id="KW-0862">Zinc</keyword>
<dbReference type="SUPFAM" id="SSF56281">
    <property type="entry name" value="Metallo-hydrolase/oxidoreductase"/>
    <property type="match status" value="1"/>
</dbReference>
<dbReference type="RefSeq" id="WP_050927396.1">
    <property type="nucleotide sequence ID" value="NZ_JBBMFM010000084.1"/>
</dbReference>
<evidence type="ECO:0000256" key="2">
    <source>
        <dbReference type="ARBA" id="ARBA00007749"/>
    </source>
</evidence>
<keyword evidence="3" id="KW-0479">Metal-binding</keyword>
<dbReference type="Pfam" id="PF00753">
    <property type="entry name" value="Lactamase_B"/>
    <property type="match status" value="1"/>
</dbReference>
<evidence type="ECO:0000313" key="8">
    <source>
        <dbReference type="Proteomes" id="UP001454086"/>
    </source>
</evidence>
<dbReference type="Proteomes" id="UP001454086">
    <property type="component" value="Unassembled WGS sequence"/>
</dbReference>
<comment type="similarity">
    <text evidence="2">Belongs to the metallo-beta-lactamase superfamily.</text>
</comment>
<dbReference type="EMBL" id="JBBMFM010000084">
    <property type="protein sequence ID" value="MEQ2427023.1"/>
    <property type="molecule type" value="Genomic_DNA"/>
</dbReference>
<dbReference type="PANTHER" id="PTHR42978">
    <property type="entry name" value="QUORUM-QUENCHING LACTONASE YTNP-RELATED-RELATED"/>
    <property type="match status" value="1"/>
</dbReference>
<gene>
    <name evidence="7" type="ORF">WMQ36_18815</name>
</gene>
<reference evidence="7 8" key="1">
    <citation type="submission" date="2024-03" db="EMBL/GenBank/DDBJ databases">
        <title>Human intestinal bacterial collection.</title>
        <authorList>
            <person name="Pauvert C."/>
            <person name="Hitch T.C.A."/>
            <person name="Clavel T."/>
        </authorList>
    </citation>
    <scope>NUCLEOTIDE SEQUENCE [LARGE SCALE GENOMIC DNA]</scope>
    <source>
        <strain evidence="7 8">CLA-SR-H021</strain>
    </source>
</reference>
<dbReference type="InterPro" id="IPR036866">
    <property type="entry name" value="RibonucZ/Hydroxyglut_hydro"/>
</dbReference>
<name>A0ABV1DB61_9FIRM</name>
<dbReference type="Gene3D" id="3.60.15.10">
    <property type="entry name" value="Ribonuclease Z/Hydroxyacylglutathione hydrolase-like"/>
    <property type="match status" value="1"/>
</dbReference>
<dbReference type="CDD" id="cd07729">
    <property type="entry name" value="AHL_lactonase_MBL-fold"/>
    <property type="match status" value="1"/>
</dbReference>